<dbReference type="EMBL" id="FQZM01000012">
    <property type="protein sequence ID" value="SHI81474.1"/>
    <property type="molecule type" value="Genomic_DNA"/>
</dbReference>
<dbReference type="InterPro" id="IPR020845">
    <property type="entry name" value="AMP-binding_CS"/>
</dbReference>
<dbReference type="PANTHER" id="PTHR43352:SF1">
    <property type="entry name" value="ANTHRANILATE--COA LIGASE"/>
    <property type="match status" value="1"/>
</dbReference>
<feature type="domain" description="AMP-dependent synthetase/ligase" evidence="2">
    <location>
        <begin position="43"/>
        <end position="394"/>
    </location>
</feature>
<accession>A0A1M6E7H3</accession>
<keyword evidence="5" id="KW-1185">Reference proteome</keyword>
<organism evidence="4 5">
    <name type="scientific">Desulfofundulus thermosubterraneus DSM 16057</name>
    <dbReference type="NCBI Taxonomy" id="1121432"/>
    <lineage>
        <taxon>Bacteria</taxon>
        <taxon>Bacillati</taxon>
        <taxon>Bacillota</taxon>
        <taxon>Clostridia</taxon>
        <taxon>Eubacteriales</taxon>
        <taxon>Peptococcaceae</taxon>
        <taxon>Desulfofundulus</taxon>
    </lineage>
</organism>
<dbReference type="Pfam" id="PF00501">
    <property type="entry name" value="AMP-binding"/>
    <property type="match status" value="1"/>
</dbReference>
<dbReference type="PANTHER" id="PTHR43352">
    <property type="entry name" value="ACETYL-COA SYNTHETASE"/>
    <property type="match status" value="1"/>
</dbReference>
<dbReference type="Pfam" id="PF13193">
    <property type="entry name" value="AMP-binding_C"/>
    <property type="match status" value="1"/>
</dbReference>
<dbReference type="InterPro" id="IPR000873">
    <property type="entry name" value="AMP-dep_synth/lig_dom"/>
</dbReference>
<keyword evidence="1 4" id="KW-0436">Ligase</keyword>
<evidence type="ECO:0000313" key="4">
    <source>
        <dbReference type="EMBL" id="SHI81474.1"/>
    </source>
</evidence>
<evidence type="ECO:0000256" key="1">
    <source>
        <dbReference type="ARBA" id="ARBA00022598"/>
    </source>
</evidence>
<dbReference type="RefSeq" id="WP_131821464.1">
    <property type="nucleotide sequence ID" value="NZ_FQZM01000012.1"/>
</dbReference>
<dbReference type="InterPro" id="IPR025110">
    <property type="entry name" value="AMP-bd_C"/>
</dbReference>
<dbReference type="InterPro" id="IPR045851">
    <property type="entry name" value="AMP-bd_C_sf"/>
</dbReference>
<evidence type="ECO:0000313" key="5">
    <source>
        <dbReference type="Proteomes" id="UP000184529"/>
    </source>
</evidence>
<dbReference type="PROSITE" id="PS00455">
    <property type="entry name" value="AMP_BINDING"/>
    <property type="match status" value="1"/>
</dbReference>
<dbReference type="Gene3D" id="3.30.300.30">
    <property type="match status" value="1"/>
</dbReference>
<dbReference type="OrthoDB" id="9778383at2"/>
<dbReference type="GO" id="GO:0016878">
    <property type="term" value="F:acid-thiol ligase activity"/>
    <property type="evidence" value="ECO:0007669"/>
    <property type="project" value="TreeGrafter"/>
</dbReference>
<dbReference type="STRING" id="1121432.SAMN02745219_01134"/>
<protein>
    <submittedName>
        <fullName evidence="4">2-aminobenzoate-CoA ligase</fullName>
    </submittedName>
</protein>
<dbReference type="Gene3D" id="3.40.50.12780">
    <property type="entry name" value="N-terminal domain of ligase-like"/>
    <property type="match status" value="1"/>
</dbReference>
<gene>
    <name evidence="4" type="ORF">SAMN02745219_01134</name>
</gene>
<reference evidence="5" key="1">
    <citation type="submission" date="2016-11" db="EMBL/GenBank/DDBJ databases">
        <authorList>
            <person name="Varghese N."/>
            <person name="Submissions S."/>
        </authorList>
    </citation>
    <scope>NUCLEOTIDE SEQUENCE [LARGE SCALE GENOMIC DNA]</scope>
    <source>
        <strain evidence="5">DSM 16057</strain>
    </source>
</reference>
<dbReference type="InterPro" id="IPR042099">
    <property type="entry name" value="ANL_N_sf"/>
</dbReference>
<dbReference type="Proteomes" id="UP000184529">
    <property type="component" value="Unassembled WGS sequence"/>
</dbReference>
<evidence type="ECO:0000259" key="2">
    <source>
        <dbReference type="Pfam" id="PF00501"/>
    </source>
</evidence>
<name>A0A1M6E7H3_9FIRM</name>
<dbReference type="AlphaFoldDB" id="A0A1M6E7H3"/>
<dbReference type="GO" id="GO:0044550">
    <property type="term" value="P:secondary metabolite biosynthetic process"/>
    <property type="evidence" value="ECO:0007669"/>
    <property type="project" value="TreeGrafter"/>
</dbReference>
<dbReference type="SUPFAM" id="SSF56801">
    <property type="entry name" value="Acetyl-CoA synthetase-like"/>
    <property type="match status" value="1"/>
</dbReference>
<feature type="domain" description="AMP-binding enzyme C-terminal" evidence="3">
    <location>
        <begin position="449"/>
        <end position="529"/>
    </location>
</feature>
<proteinExistence type="predicted"/>
<sequence>MRKVILPDNVIGPSDYLPEKIFTLPELIRYPYNINLADYLVGRSAARYPDKVAIYYRDTKITYRQLWVQVNRLANGLRSIGLGEFDRIMLMGTNCPEWLIANMACWKIGAIPVLVNHLVKYDEIIYRATDSGAKAIICSVACLNEIEKADLPSLKKIVYGGKADASNCVAFEELIREQSDTAPSASTTLDHVGRLIYSSGTTGRPKGIISTVHDILAATDTHGRYVLQIKEDDILGGHPYFSFAFGSVNFTFYPWRFGASISIIERFEPEEMFHTIKSHGITMLFCVPTAFNMMLNVSEPHEECMKTVRLCQSAGEPLNAKTYKEWKKRYNVEIINSLGSGDLMYWLSTYEGMPEEKIGSLGTTVPGFANKVVGEDFSELPRGKPGELLVKGPCGQVYWNKPEKQVNAVWQGWNRPGLYMYQDEDGFFWYLSRTDDIIVTSGYKIPCGEVENALNQHPAVLESAVVPSPDPVRGSIIKAFVVLNEGFDPSPELENELRSFVKEKIEDYKYPRKIVFARPDELPRTTTGKIQRNVLREREEKQNNL</sequence>
<evidence type="ECO:0000259" key="3">
    <source>
        <dbReference type="Pfam" id="PF13193"/>
    </source>
</evidence>